<dbReference type="SUPFAM" id="SSF47413">
    <property type="entry name" value="lambda repressor-like DNA-binding domains"/>
    <property type="match status" value="1"/>
</dbReference>
<dbReference type="CDD" id="cd06267">
    <property type="entry name" value="PBP1_LacI_sugar_binding-like"/>
    <property type="match status" value="1"/>
</dbReference>
<evidence type="ECO:0000256" key="1">
    <source>
        <dbReference type="ARBA" id="ARBA00023015"/>
    </source>
</evidence>
<evidence type="ECO:0000313" key="5">
    <source>
        <dbReference type="EMBL" id="GES21574.1"/>
    </source>
</evidence>
<evidence type="ECO:0000256" key="3">
    <source>
        <dbReference type="ARBA" id="ARBA00023163"/>
    </source>
</evidence>
<gene>
    <name evidence="5" type="primary">lacI_8</name>
    <name evidence="5" type="ORF">Aple_044700</name>
</gene>
<dbReference type="GO" id="GO:0003700">
    <property type="term" value="F:DNA-binding transcription factor activity"/>
    <property type="evidence" value="ECO:0007669"/>
    <property type="project" value="TreeGrafter"/>
</dbReference>
<dbReference type="GO" id="GO:0000976">
    <property type="term" value="F:transcription cis-regulatory region binding"/>
    <property type="evidence" value="ECO:0007669"/>
    <property type="project" value="TreeGrafter"/>
</dbReference>
<dbReference type="InterPro" id="IPR010982">
    <property type="entry name" value="Lambda_DNA-bd_dom_sf"/>
</dbReference>
<protein>
    <submittedName>
        <fullName evidence="5">LacI family transcriptional regulator</fullName>
    </submittedName>
</protein>
<keyword evidence="3" id="KW-0804">Transcription</keyword>
<keyword evidence="6" id="KW-1185">Reference proteome</keyword>
<dbReference type="PROSITE" id="PS50932">
    <property type="entry name" value="HTH_LACI_2"/>
    <property type="match status" value="1"/>
</dbReference>
<dbReference type="RefSeq" id="WP_155346562.1">
    <property type="nucleotide sequence ID" value="NZ_BAAAHM010000005.1"/>
</dbReference>
<dbReference type="Gene3D" id="3.40.50.2300">
    <property type="match status" value="2"/>
</dbReference>
<comment type="caution">
    <text evidence="5">The sequence shown here is derived from an EMBL/GenBank/DDBJ whole genome shotgun (WGS) entry which is preliminary data.</text>
</comment>
<dbReference type="SMART" id="SM00354">
    <property type="entry name" value="HTH_LACI"/>
    <property type="match status" value="1"/>
</dbReference>
<dbReference type="SUPFAM" id="SSF53822">
    <property type="entry name" value="Periplasmic binding protein-like I"/>
    <property type="match status" value="1"/>
</dbReference>
<evidence type="ECO:0000256" key="2">
    <source>
        <dbReference type="ARBA" id="ARBA00023125"/>
    </source>
</evidence>
<reference evidence="5 6" key="1">
    <citation type="submission" date="2019-10" db="EMBL/GenBank/DDBJ databases">
        <title>Whole genome shotgun sequence of Acrocarpospora pleiomorpha NBRC 16267.</title>
        <authorList>
            <person name="Ichikawa N."/>
            <person name="Kimura A."/>
            <person name="Kitahashi Y."/>
            <person name="Komaki H."/>
            <person name="Oguchi A."/>
        </authorList>
    </citation>
    <scope>NUCLEOTIDE SEQUENCE [LARGE SCALE GENOMIC DNA]</scope>
    <source>
        <strain evidence="5 6">NBRC 16267</strain>
    </source>
</reference>
<evidence type="ECO:0000313" key="6">
    <source>
        <dbReference type="Proteomes" id="UP000377595"/>
    </source>
</evidence>
<dbReference type="InterPro" id="IPR028082">
    <property type="entry name" value="Peripla_BP_I"/>
</dbReference>
<dbReference type="EMBL" id="BLAF01000024">
    <property type="protein sequence ID" value="GES21574.1"/>
    <property type="molecule type" value="Genomic_DNA"/>
</dbReference>
<feature type="domain" description="HTH lacI-type" evidence="4">
    <location>
        <begin position="2"/>
        <end position="55"/>
    </location>
</feature>
<evidence type="ECO:0000259" key="4">
    <source>
        <dbReference type="PROSITE" id="PS50932"/>
    </source>
</evidence>
<dbReference type="Gene3D" id="1.10.260.40">
    <property type="entry name" value="lambda repressor-like DNA-binding domains"/>
    <property type="match status" value="1"/>
</dbReference>
<name>A0A5M3XJZ1_9ACTN</name>
<dbReference type="PANTHER" id="PTHR30146">
    <property type="entry name" value="LACI-RELATED TRANSCRIPTIONAL REPRESSOR"/>
    <property type="match status" value="1"/>
</dbReference>
<dbReference type="Proteomes" id="UP000377595">
    <property type="component" value="Unassembled WGS sequence"/>
</dbReference>
<dbReference type="Pfam" id="PF00356">
    <property type="entry name" value="LacI"/>
    <property type="match status" value="1"/>
</dbReference>
<keyword evidence="2" id="KW-0238">DNA-binding</keyword>
<dbReference type="CDD" id="cd01392">
    <property type="entry name" value="HTH_LacI"/>
    <property type="match status" value="1"/>
</dbReference>
<dbReference type="Pfam" id="PF00532">
    <property type="entry name" value="Peripla_BP_1"/>
    <property type="match status" value="1"/>
</dbReference>
<dbReference type="PRINTS" id="PR00036">
    <property type="entry name" value="HTHLACI"/>
</dbReference>
<sequence>MATIYDVARLAGVAPSTVSRVFNGGSVAAEREALVRAAAEELKFVPDRIARRLNRKRSDLVALIIPDIQNPFFTSLARGVEDVAQDAGLSLVLCNADDDERKQDRYIEAAKAERMTGAIISPASGSKLDLSHLVGGGTAVVAIDRRPTGHPIDLVGIDDERGAETATAHLLEQGYRRIACLAGPRNALTARRRLRGYRRALRTAGIEPDRRLVQHTNYREDGGLAAMADLLRSNDPPDAVLATNSLLGVGAMEALLDADIRPPDIGLVSFSGASWSRLIRPPLTTVWQPAAELGQAAAKLLIRRQQEPTAAEQSIILETTLFPNQSSARPAP</sequence>
<dbReference type="AlphaFoldDB" id="A0A5M3XJZ1"/>
<dbReference type="OrthoDB" id="3595338at2"/>
<dbReference type="InterPro" id="IPR001761">
    <property type="entry name" value="Peripla_BP/Lac1_sug-bd_dom"/>
</dbReference>
<proteinExistence type="predicted"/>
<keyword evidence="1" id="KW-0805">Transcription regulation</keyword>
<dbReference type="PANTHER" id="PTHR30146:SF145">
    <property type="entry name" value="RIBOSE OPERON REPRESSOR"/>
    <property type="match status" value="1"/>
</dbReference>
<accession>A0A5M3XJZ1</accession>
<dbReference type="InterPro" id="IPR000843">
    <property type="entry name" value="HTH_LacI"/>
</dbReference>
<organism evidence="5 6">
    <name type="scientific">Acrocarpospora pleiomorpha</name>
    <dbReference type="NCBI Taxonomy" id="90975"/>
    <lineage>
        <taxon>Bacteria</taxon>
        <taxon>Bacillati</taxon>
        <taxon>Actinomycetota</taxon>
        <taxon>Actinomycetes</taxon>
        <taxon>Streptosporangiales</taxon>
        <taxon>Streptosporangiaceae</taxon>
        <taxon>Acrocarpospora</taxon>
    </lineage>
</organism>